<protein>
    <recommendedName>
        <fullName evidence="1">Large polyvalent protein-associated domain-containing protein</fullName>
    </recommendedName>
</protein>
<dbReference type="RefSeq" id="WP_301202663.1">
    <property type="nucleotide sequence ID" value="NZ_JAPDPI010000098.1"/>
</dbReference>
<comment type="caution">
    <text evidence="2">The sequence shown here is derived from an EMBL/GenBank/DDBJ whole genome shotgun (WGS) entry which is preliminary data.</text>
</comment>
<dbReference type="EMBL" id="JAPDPI010000098">
    <property type="protein sequence ID" value="MCW3808104.1"/>
    <property type="molecule type" value="Genomic_DNA"/>
</dbReference>
<gene>
    <name evidence="2" type="ORF">OM074_20955</name>
</gene>
<reference evidence="2" key="1">
    <citation type="submission" date="2022-10" db="EMBL/GenBank/DDBJ databases">
        <authorList>
            <person name="Yu W.X."/>
        </authorList>
    </citation>
    <scope>NUCLEOTIDE SEQUENCE</scope>
    <source>
        <strain evidence="2">D04</strain>
    </source>
</reference>
<feature type="domain" description="Large polyvalent protein-associated" evidence="1">
    <location>
        <begin position="642"/>
        <end position="712"/>
    </location>
</feature>
<dbReference type="InterPro" id="IPR041047">
    <property type="entry name" value="LPD1"/>
</dbReference>
<proteinExistence type="predicted"/>
<sequence length="773" mass="88533">MTEKEFYKKYKAIHKDIRTKGKSKAAILANGFKEGVNVNALPIYKGFEKETNIVRKRYNPKSGDFVWILPKQGFIEGRNGYKTKKGYKPGPDDGFYIISDEWSLYENYCANLATPNDELGDIDTEVEKALQEKQKNREFKDAGKRVHGSRKEQAMYNKLISSSDLNSIEQDEATAIELVKKDKVFPKIDPQAEKENGTDAGCAFLKVKIRQAFPPKPHKSTKEAREQYVKMAEAFVKVLNDAITITDLQQLETIANNGEIVGKYDFGLIFGKALRNIVFTIKGYRTTNAVKETYMKAHQYSGVTKEQAEPHAAKLKHLMEMKIKRQNDCIDSAHQITSTADMKRHKQTDLTFRGGMLSSVRTVEDYVKYVVQVCTRFINDAKREYEQIKEQFPYKEFKPDWSWAETKKTSKSKSSSKPKIEAVPLSYIKRTGGLLIEEADENTVIKKLHFKSLTLGNYVKDDEAREHIRHFVAAIVDLCEVLDINLSINEALAIAFGAFGRGGKAMATYYPTRQLINLTKRNGDGSVAHEWGHFFDHFLNGLELSTKPLRSESYLNTIIENLGYRKKYFIGGKSSPTKDWFKDILKTAIKKAVPDAIMHQSIAQLIVMLRFGYYALEGKAVSYNDFDETKKRRTDSYLYHYSKLQGAYWKDIAEMFARSFECYVYDKLKENNRVNNYLVSGGMFSHPVYPQGQERIYINKCFDNLIYAIKEHLSIKSFEPFTDKRADEYIDLTEKGSVNKGVIVGKEHKLKLAKIRAKAIRIKQKQALAKGSE</sequence>
<dbReference type="Pfam" id="PF18796">
    <property type="entry name" value="LPD1"/>
    <property type="match status" value="1"/>
</dbReference>
<evidence type="ECO:0000259" key="1">
    <source>
        <dbReference type="Pfam" id="PF18796"/>
    </source>
</evidence>
<organism evidence="2 3">
    <name type="scientific">Plebeiibacterium marinum</name>
    <dbReference type="NCBI Taxonomy" id="2992111"/>
    <lineage>
        <taxon>Bacteria</taxon>
        <taxon>Pseudomonadati</taxon>
        <taxon>Bacteroidota</taxon>
        <taxon>Bacteroidia</taxon>
        <taxon>Marinilabiliales</taxon>
        <taxon>Marinilabiliaceae</taxon>
        <taxon>Plebeiibacterium</taxon>
    </lineage>
</organism>
<dbReference type="AlphaFoldDB" id="A0AAE3SM43"/>
<accession>A0AAE3SM43</accession>
<evidence type="ECO:0000313" key="2">
    <source>
        <dbReference type="EMBL" id="MCW3808104.1"/>
    </source>
</evidence>
<dbReference type="Proteomes" id="UP001207408">
    <property type="component" value="Unassembled WGS sequence"/>
</dbReference>
<evidence type="ECO:0000313" key="3">
    <source>
        <dbReference type="Proteomes" id="UP001207408"/>
    </source>
</evidence>
<keyword evidence="3" id="KW-1185">Reference proteome</keyword>
<name>A0AAE3SM43_9BACT</name>